<dbReference type="AlphaFoldDB" id="A0A0M4ECD4"/>
<dbReference type="Gene3D" id="3.20.20.140">
    <property type="entry name" value="Metal-dependent hydrolases"/>
    <property type="match status" value="1"/>
</dbReference>
<dbReference type="InterPro" id="IPR032466">
    <property type="entry name" value="Metal_Hydrolase"/>
</dbReference>
<dbReference type="GO" id="GO:0046872">
    <property type="term" value="F:metal ion binding"/>
    <property type="evidence" value="ECO:0007669"/>
    <property type="project" value="UniProtKB-KW"/>
</dbReference>
<keyword evidence="5" id="KW-0862">Zinc</keyword>
<evidence type="ECO:0000256" key="2">
    <source>
        <dbReference type="ARBA" id="ARBA00006676"/>
    </source>
</evidence>
<evidence type="ECO:0000256" key="6">
    <source>
        <dbReference type="ARBA" id="ARBA00023080"/>
    </source>
</evidence>
<dbReference type="GO" id="GO:0009117">
    <property type="term" value="P:nucleotide metabolic process"/>
    <property type="evidence" value="ECO:0007669"/>
    <property type="project" value="UniProtKB-KW"/>
</dbReference>
<dbReference type="InterPro" id="IPR001365">
    <property type="entry name" value="A_deaminase_dom"/>
</dbReference>
<dbReference type="SMR" id="A0A0M4ECD4"/>
<comment type="similarity">
    <text evidence="2">Belongs to the metallo-dependent hydrolases superfamily. Adenosine and AMP deaminases family.</text>
</comment>
<evidence type="ECO:0000256" key="7">
    <source>
        <dbReference type="ARBA" id="ARBA00048787"/>
    </source>
</evidence>
<reference evidence="9 10" key="1">
    <citation type="submission" date="2015-08" db="EMBL/GenBank/DDBJ databases">
        <title>Ancestral chromatin configuration constrains chromatin evolution on differentiating sex chromosomes in Drosophila.</title>
        <authorList>
            <person name="Zhou Q."/>
            <person name="Bachtrog D."/>
        </authorList>
    </citation>
    <scope>NUCLEOTIDE SEQUENCE [LARGE SCALE GENOMIC DNA]</scope>
    <source>
        <tissue evidence="9">Whole larvae</tissue>
    </source>
</reference>
<name>A0A0M4ECD4_DROBS</name>
<keyword evidence="3" id="KW-0479">Metal-binding</keyword>
<keyword evidence="4" id="KW-0378">Hydrolase</keyword>
<dbReference type="Proteomes" id="UP000494163">
    <property type="component" value="Chromosome 3R"/>
</dbReference>
<dbReference type="GO" id="GO:0046103">
    <property type="term" value="P:inosine biosynthetic process"/>
    <property type="evidence" value="ECO:0007669"/>
    <property type="project" value="TreeGrafter"/>
</dbReference>
<evidence type="ECO:0000259" key="8">
    <source>
        <dbReference type="Pfam" id="PF00962"/>
    </source>
</evidence>
<comment type="cofactor">
    <cofactor evidence="1">
        <name>Zn(2+)</name>
        <dbReference type="ChEBI" id="CHEBI:29105"/>
    </cofactor>
</comment>
<evidence type="ECO:0000256" key="3">
    <source>
        <dbReference type="ARBA" id="ARBA00022723"/>
    </source>
</evidence>
<dbReference type="GO" id="GO:0004000">
    <property type="term" value="F:adenosine deaminase activity"/>
    <property type="evidence" value="ECO:0007669"/>
    <property type="project" value="TreeGrafter"/>
</dbReference>
<protein>
    <submittedName>
        <fullName evidence="9">Ada</fullName>
    </submittedName>
</protein>
<proteinExistence type="inferred from homology"/>
<organism evidence="9 10">
    <name type="scientific">Drosophila busckii</name>
    <name type="common">Fruit fly</name>
    <dbReference type="NCBI Taxonomy" id="30019"/>
    <lineage>
        <taxon>Eukaryota</taxon>
        <taxon>Metazoa</taxon>
        <taxon>Ecdysozoa</taxon>
        <taxon>Arthropoda</taxon>
        <taxon>Hexapoda</taxon>
        <taxon>Insecta</taxon>
        <taxon>Pterygota</taxon>
        <taxon>Neoptera</taxon>
        <taxon>Endopterygota</taxon>
        <taxon>Diptera</taxon>
        <taxon>Brachycera</taxon>
        <taxon>Muscomorpha</taxon>
        <taxon>Ephydroidea</taxon>
        <taxon>Drosophilidae</taxon>
        <taxon>Drosophila</taxon>
    </lineage>
</organism>
<dbReference type="PANTHER" id="PTHR11409">
    <property type="entry name" value="ADENOSINE DEAMINASE"/>
    <property type="match status" value="1"/>
</dbReference>
<accession>A0A0M4ECD4</accession>
<dbReference type="Pfam" id="PF00962">
    <property type="entry name" value="A_deaminase"/>
    <property type="match status" value="1"/>
</dbReference>
<evidence type="ECO:0000256" key="4">
    <source>
        <dbReference type="ARBA" id="ARBA00022801"/>
    </source>
</evidence>
<dbReference type="PANTHER" id="PTHR11409:SF42">
    <property type="entry name" value="ADENOSINE DEAMINASE-LIKE PROTEIN"/>
    <property type="match status" value="1"/>
</dbReference>
<keyword evidence="6" id="KW-0546">Nucleotide metabolism</keyword>
<dbReference type="OMA" id="NIAVECC"/>
<evidence type="ECO:0000256" key="1">
    <source>
        <dbReference type="ARBA" id="ARBA00001947"/>
    </source>
</evidence>
<evidence type="ECO:0000256" key="5">
    <source>
        <dbReference type="ARBA" id="ARBA00022833"/>
    </source>
</evidence>
<comment type="catalytic activity">
    <reaction evidence="7">
        <text>N(6)-methyl-AMP + H2O + H(+) = IMP + methylamine</text>
        <dbReference type="Rhea" id="RHEA:16001"/>
        <dbReference type="ChEBI" id="CHEBI:15377"/>
        <dbReference type="ChEBI" id="CHEBI:15378"/>
        <dbReference type="ChEBI" id="CHEBI:58053"/>
        <dbReference type="ChEBI" id="CHEBI:59338"/>
        <dbReference type="ChEBI" id="CHEBI:144842"/>
    </reaction>
    <physiologicalReaction direction="left-to-right" evidence="7">
        <dbReference type="Rhea" id="RHEA:16002"/>
    </physiologicalReaction>
</comment>
<evidence type="ECO:0000313" key="10">
    <source>
        <dbReference type="Proteomes" id="UP000494163"/>
    </source>
</evidence>
<dbReference type="GO" id="GO:0006154">
    <property type="term" value="P:adenosine catabolic process"/>
    <property type="evidence" value="ECO:0007669"/>
    <property type="project" value="TreeGrafter"/>
</dbReference>
<dbReference type="SUPFAM" id="SSF51556">
    <property type="entry name" value="Metallo-dependent hydrolases"/>
    <property type="match status" value="1"/>
</dbReference>
<sequence>MKVKLLPSINRGEPVSVSEETVALSVDFCKLYPDIIVGIDFSGNPNKGNFEEFMPALTLARKHGLMLAIHCAEIPNRSEIKQMLMFGMSRCGHGTYLTSADYAYMKQHNIAVECCLTSNIKSGTVESLQYHHIKRLIEAEVPRVLCTDDSGVFDTTLSNEFYLATEAFGLTQTQCIDLTMEAIDHAFASCEEKQNLKIQLDAFISQMTVKDNRVHKTKRYIEKKTCE</sequence>
<feature type="domain" description="Adenosine deaminase" evidence="8">
    <location>
        <begin position="2"/>
        <end position="200"/>
    </location>
</feature>
<dbReference type="EMBL" id="CP012526">
    <property type="protein sequence ID" value="ALC45291.1"/>
    <property type="molecule type" value="Genomic_DNA"/>
</dbReference>
<dbReference type="InterPro" id="IPR006330">
    <property type="entry name" value="Ado/ade_deaminase"/>
</dbReference>
<keyword evidence="10" id="KW-1185">Reference proteome</keyword>
<gene>
    <name evidence="9" type="ORF">Dbus_chr3Rg41</name>
</gene>
<dbReference type="STRING" id="30019.A0A0M4ECD4"/>
<dbReference type="OrthoDB" id="272271at2759"/>
<evidence type="ECO:0000313" key="9">
    <source>
        <dbReference type="EMBL" id="ALC45291.1"/>
    </source>
</evidence>